<feature type="region of interest" description="Disordered" evidence="2">
    <location>
        <begin position="30"/>
        <end position="88"/>
    </location>
</feature>
<evidence type="ECO:0000256" key="2">
    <source>
        <dbReference type="SAM" id="MobiDB-lite"/>
    </source>
</evidence>
<feature type="compositionally biased region" description="Low complexity" evidence="2">
    <location>
        <begin position="63"/>
        <end position="78"/>
    </location>
</feature>
<dbReference type="PANTHER" id="PTHR31985:SF299">
    <property type="entry name" value="AP2 DOMAIN CLASS TRANSCRIPTION FACTOR"/>
    <property type="match status" value="1"/>
</dbReference>
<comment type="caution">
    <text evidence="3">The sequence shown here is derived from an EMBL/GenBank/DDBJ whole genome shotgun (WGS) entry which is preliminary data.</text>
</comment>
<proteinExistence type="inferred from homology"/>
<dbReference type="Proteomes" id="UP001372338">
    <property type="component" value="Unassembled WGS sequence"/>
</dbReference>
<feature type="compositionally biased region" description="Pro residues" evidence="2">
    <location>
        <begin position="52"/>
        <end position="62"/>
    </location>
</feature>
<dbReference type="PANTHER" id="PTHR31985">
    <property type="entry name" value="ETHYLENE-RESPONSIVE TRANSCRIPTION FACTOR ERF042-RELATED"/>
    <property type="match status" value="1"/>
</dbReference>
<dbReference type="EMBL" id="JAYWIO010000008">
    <property type="protein sequence ID" value="KAK7245437.1"/>
    <property type="molecule type" value="Genomic_DNA"/>
</dbReference>
<accession>A0AAN9E967</accession>
<gene>
    <name evidence="3" type="ORF">RIF29_40283</name>
</gene>
<dbReference type="AlphaFoldDB" id="A0AAN9E967"/>
<reference evidence="3 4" key="1">
    <citation type="submission" date="2024-01" db="EMBL/GenBank/DDBJ databases">
        <title>The genomes of 5 underutilized Papilionoideae crops provide insights into root nodulation and disease resistanc.</title>
        <authorList>
            <person name="Yuan L."/>
        </authorList>
    </citation>
    <scope>NUCLEOTIDE SEQUENCE [LARGE SCALE GENOMIC DNA]</scope>
    <source>
        <strain evidence="3">ZHUSHIDOU_FW_LH</strain>
        <tissue evidence="3">Leaf</tissue>
    </source>
</reference>
<protein>
    <submittedName>
        <fullName evidence="3">Uncharacterized protein</fullName>
    </submittedName>
</protein>
<organism evidence="3 4">
    <name type="scientific">Crotalaria pallida</name>
    <name type="common">Smooth rattlebox</name>
    <name type="synonym">Crotalaria striata</name>
    <dbReference type="NCBI Taxonomy" id="3830"/>
    <lineage>
        <taxon>Eukaryota</taxon>
        <taxon>Viridiplantae</taxon>
        <taxon>Streptophyta</taxon>
        <taxon>Embryophyta</taxon>
        <taxon>Tracheophyta</taxon>
        <taxon>Spermatophyta</taxon>
        <taxon>Magnoliopsida</taxon>
        <taxon>eudicotyledons</taxon>
        <taxon>Gunneridae</taxon>
        <taxon>Pentapetalae</taxon>
        <taxon>rosids</taxon>
        <taxon>fabids</taxon>
        <taxon>Fabales</taxon>
        <taxon>Fabaceae</taxon>
        <taxon>Papilionoideae</taxon>
        <taxon>50 kb inversion clade</taxon>
        <taxon>genistoids sensu lato</taxon>
        <taxon>core genistoids</taxon>
        <taxon>Crotalarieae</taxon>
        <taxon>Crotalaria</taxon>
    </lineage>
</organism>
<comment type="similarity">
    <text evidence="1">Belongs to the AP2/ERF transcription factor family. ERF subfamily.</text>
</comment>
<feature type="compositionally biased region" description="Acidic residues" evidence="2">
    <location>
        <begin position="79"/>
        <end position="88"/>
    </location>
</feature>
<evidence type="ECO:0000313" key="3">
    <source>
        <dbReference type="EMBL" id="KAK7245437.1"/>
    </source>
</evidence>
<name>A0AAN9E967_CROPI</name>
<evidence type="ECO:0000256" key="1">
    <source>
        <dbReference type="ARBA" id="ARBA00024343"/>
    </source>
</evidence>
<evidence type="ECO:0000313" key="4">
    <source>
        <dbReference type="Proteomes" id="UP001372338"/>
    </source>
</evidence>
<keyword evidence="4" id="KW-1185">Reference proteome</keyword>
<dbReference type="InterPro" id="IPR051032">
    <property type="entry name" value="AP2/ERF_TF_ERF_subfamily"/>
</dbReference>
<sequence>MAARAHDVAALTIKGSSAILNFPELAASLPRPASKSPQDVQAAAMKAASMEFPPPPPPPQPESPVISSSSSCSSLAATAEEEEEEELGEIVKLPRLDGNFEFVADRSNEFVFYDVVDNGWCYPRPWLCQSIYDDQQDIVSLLQDSYGLESSLWLH</sequence>